<feature type="transmembrane region" description="Helical" evidence="5">
    <location>
        <begin position="198"/>
        <end position="220"/>
    </location>
</feature>
<dbReference type="GO" id="GO:0005886">
    <property type="term" value="C:plasma membrane"/>
    <property type="evidence" value="ECO:0007669"/>
    <property type="project" value="UniProtKB-SubCell"/>
</dbReference>
<feature type="transmembrane region" description="Helical" evidence="5">
    <location>
        <begin position="113"/>
        <end position="135"/>
    </location>
</feature>
<evidence type="ECO:0000313" key="7">
    <source>
        <dbReference type="EMBL" id="AEA12781.1"/>
    </source>
</evidence>
<comment type="subcellular location">
    <subcellularLocation>
        <location evidence="5">Cell membrane</location>
        <topology evidence="5">Multi-pass membrane protein</topology>
    </subcellularLocation>
    <subcellularLocation>
        <location evidence="1">Membrane</location>
        <topology evidence="1">Multi-pass membrane protein</topology>
    </subcellularLocation>
</comment>
<dbReference type="STRING" id="999630.TUZN_1305"/>
<feature type="transmembrane region" description="Helical" evidence="5">
    <location>
        <begin position="21"/>
        <end position="39"/>
    </location>
</feature>
<keyword evidence="2 5" id="KW-0812">Transmembrane</keyword>
<dbReference type="InterPro" id="IPR035906">
    <property type="entry name" value="MetI-like_sf"/>
</dbReference>
<feature type="transmembrane region" description="Helical" evidence="5">
    <location>
        <begin position="260"/>
        <end position="279"/>
    </location>
</feature>
<dbReference type="Gene3D" id="1.10.3720.10">
    <property type="entry name" value="MetI-like"/>
    <property type="match status" value="1"/>
</dbReference>
<feature type="transmembrane region" description="Helical" evidence="5">
    <location>
        <begin position="141"/>
        <end position="163"/>
    </location>
</feature>
<evidence type="ECO:0000256" key="1">
    <source>
        <dbReference type="ARBA" id="ARBA00004141"/>
    </source>
</evidence>
<dbReference type="PROSITE" id="PS50928">
    <property type="entry name" value="ABC_TM1"/>
    <property type="match status" value="1"/>
</dbReference>
<reference evidence="7 8" key="1">
    <citation type="journal article" date="2011" name="J. Bacteriol.">
        <title>Complete genome sequence of the thermoacidophilic crenarchaeon Thermoproteus uzoniensis 768-20.</title>
        <authorList>
            <person name="Mardanov A.V."/>
            <person name="Gumerov V.M."/>
            <person name="Beletsky A.V."/>
            <person name="Prokofeva M.I."/>
            <person name="Bonch-Osmolovskaya E.A."/>
            <person name="Ravin N.V."/>
            <person name="Skryabin K.G."/>
        </authorList>
    </citation>
    <scope>NUCLEOTIDE SEQUENCE [LARGE SCALE GENOMIC DNA]</scope>
    <source>
        <strain evidence="7 8">768-20</strain>
    </source>
</reference>
<keyword evidence="8" id="KW-1185">Reference proteome</keyword>
<protein>
    <submittedName>
        <fullName evidence="7">Binding-protein-dependent transport systems inner membrane component</fullName>
    </submittedName>
</protein>
<evidence type="ECO:0000313" key="8">
    <source>
        <dbReference type="Proteomes" id="UP000008138"/>
    </source>
</evidence>
<evidence type="ECO:0000259" key="6">
    <source>
        <dbReference type="PROSITE" id="PS50928"/>
    </source>
</evidence>
<proteinExistence type="inferred from homology"/>
<feature type="transmembrane region" description="Helical" evidence="5">
    <location>
        <begin position="82"/>
        <end position="106"/>
    </location>
</feature>
<comment type="similarity">
    <text evidence="5">Belongs to the binding-protein-dependent transport system permease family.</text>
</comment>
<dbReference type="AlphaFoldDB" id="F2L0W6"/>
<dbReference type="CDD" id="cd06261">
    <property type="entry name" value="TM_PBP2"/>
    <property type="match status" value="1"/>
</dbReference>
<accession>F2L0W6</accession>
<dbReference type="GeneID" id="10360832"/>
<gene>
    <name evidence="7" type="ordered locus">TUZN_1305</name>
</gene>
<reference key="2">
    <citation type="submission" date="2011-03" db="EMBL/GenBank/DDBJ databases">
        <title>Complete genome sequence of the thermoacidophilic crenarchaeon Thermoproteus uzoniensis 768-20.</title>
        <authorList>
            <person name="Mardanov A.V."/>
            <person name="Gumerov V.M."/>
            <person name="Beletsky A.V."/>
            <person name="Prokofeva M.I."/>
            <person name="Bonch-Osmolovskaya E.A."/>
            <person name="Ravin N.V."/>
            <person name="Skryabin K.G."/>
        </authorList>
    </citation>
    <scope>NUCLEOTIDE SEQUENCE</scope>
    <source>
        <strain>768-20</strain>
    </source>
</reference>
<organism evidence="7 8">
    <name type="scientific">Thermoproteus uzoniensis (strain 768-20)</name>
    <dbReference type="NCBI Taxonomy" id="999630"/>
    <lineage>
        <taxon>Archaea</taxon>
        <taxon>Thermoproteota</taxon>
        <taxon>Thermoprotei</taxon>
        <taxon>Thermoproteales</taxon>
        <taxon>Thermoproteaceae</taxon>
        <taxon>Thermoproteus</taxon>
    </lineage>
</organism>
<feature type="transmembrane region" description="Helical" evidence="5">
    <location>
        <begin position="232"/>
        <end position="254"/>
    </location>
</feature>
<evidence type="ECO:0000256" key="3">
    <source>
        <dbReference type="ARBA" id="ARBA00022989"/>
    </source>
</evidence>
<dbReference type="RefSeq" id="WP_013680117.1">
    <property type="nucleotide sequence ID" value="NC_015315.1"/>
</dbReference>
<dbReference type="Pfam" id="PF00528">
    <property type="entry name" value="BPD_transp_1"/>
    <property type="match status" value="1"/>
</dbReference>
<dbReference type="eggNOG" id="arCOG00748">
    <property type="taxonomic scope" value="Archaea"/>
</dbReference>
<name>F2L0W6_THEU7</name>
<dbReference type="KEGG" id="tuz:TUZN_1305"/>
<dbReference type="OrthoDB" id="312811at2157"/>
<evidence type="ECO:0000256" key="2">
    <source>
        <dbReference type="ARBA" id="ARBA00022692"/>
    </source>
</evidence>
<dbReference type="PANTHER" id="PTHR42729:SF1">
    <property type="entry name" value="OLIGO_DIPEPTIDE TRANSPORT, PERMEASE PROTEIN (DPPC-2)"/>
    <property type="match status" value="1"/>
</dbReference>
<dbReference type="GO" id="GO:0055085">
    <property type="term" value="P:transmembrane transport"/>
    <property type="evidence" value="ECO:0007669"/>
    <property type="project" value="InterPro"/>
</dbReference>
<keyword evidence="3 5" id="KW-1133">Transmembrane helix</keyword>
<dbReference type="PANTHER" id="PTHR42729">
    <property type="entry name" value="OLIGO/DIPEPTIDE TRANSPORT, PERMEASE PROTEIN (DPPC-2)"/>
    <property type="match status" value="1"/>
</dbReference>
<dbReference type="EMBL" id="CP002590">
    <property type="protein sequence ID" value="AEA12781.1"/>
    <property type="molecule type" value="Genomic_DNA"/>
</dbReference>
<evidence type="ECO:0000256" key="4">
    <source>
        <dbReference type="ARBA" id="ARBA00023136"/>
    </source>
</evidence>
<keyword evidence="5" id="KW-0813">Transport</keyword>
<dbReference type="HOGENOM" id="CLU_028518_8_0_2"/>
<dbReference type="InterPro" id="IPR000515">
    <property type="entry name" value="MetI-like"/>
</dbReference>
<sequence>MSAPLYKELFLSLFRESYFKAGLAILAALVVFAVVGPFTTKYGPFDVVGQAYGPPNWQLWLGTDAFGRSVYSQLVYGLGNSLYIALVAGLLATAIGVSIGLIAGYFGGKADVVLNFLTNTILTIPNVVIILLIAIYMPRSWITTTTLGLLIGLFSWPWSARAVRAIAMSIRGREFILVAKLSGETPIEVAFTEVMPQMLAYIFLVFVLQFSGAIVADIGLEALGLLPYKTMTIGFMLFWAVAFSAPSYGAWWWFLPPGLIVMLATTALSMIAMSMDKVFNPRLREE</sequence>
<feature type="domain" description="ABC transmembrane type-1" evidence="6">
    <location>
        <begin position="78"/>
        <end position="272"/>
    </location>
</feature>
<dbReference type="Proteomes" id="UP000008138">
    <property type="component" value="Chromosome"/>
</dbReference>
<keyword evidence="4 5" id="KW-0472">Membrane</keyword>
<dbReference type="SUPFAM" id="SSF161098">
    <property type="entry name" value="MetI-like"/>
    <property type="match status" value="1"/>
</dbReference>
<evidence type="ECO:0000256" key="5">
    <source>
        <dbReference type="RuleBase" id="RU363032"/>
    </source>
</evidence>